<dbReference type="EMBL" id="LQYW01000011">
    <property type="protein sequence ID" value="KYD32580.1"/>
    <property type="molecule type" value="Genomic_DNA"/>
</dbReference>
<proteinExistence type="predicted"/>
<dbReference type="Proteomes" id="UP000075324">
    <property type="component" value="Unassembled WGS sequence"/>
</dbReference>
<comment type="caution">
    <text evidence="1">The sequence shown here is derived from an EMBL/GenBank/DDBJ whole genome shotgun (WGS) entry which is preliminary data.</text>
</comment>
<evidence type="ECO:0000313" key="1">
    <source>
        <dbReference type="EMBL" id="KYD32580.1"/>
    </source>
</evidence>
<accession>A0A150N797</accession>
<gene>
    <name evidence="1" type="ORF">B4110_3651</name>
</gene>
<name>A0A150N797_9BACL</name>
<sequence>MPSLYRVFAKEIRLSNAHHFLCQTDKTKSRKQAREEFIQARVDLINWGINSGYDYKFFAEIGFSETGRIISYTPIS</sequence>
<dbReference type="RefSeq" id="WP_062677324.1">
    <property type="nucleotide sequence ID" value="NZ_LQYW01000011.1"/>
</dbReference>
<reference evidence="1 2" key="1">
    <citation type="submission" date="2016-01" db="EMBL/GenBank/DDBJ databases">
        <title>Draft Genome Sequences of Seven Thermophilic Sporeformers Isolated from Foods.</title>
        <authorList>
            <person name="Berendsen E.M."/>
            <person name="Wells-Bennik M.H."/>
            <person name="Krawcyk A.O."/>
            <person name="De Jong A."/>
            <person name="Holsappel S."/>
            <person name="Eijlander R.T."/>
            <person name="Kuipers O.P."/>
        </authorList>
    </citation>
    <scope>NUCLEOTIDE SEQUENCE [LARGE SCALE GENOMIC DNA]</scope>
    <source>
        <strain evidence="1 2">B4110</strain>
    </source>
</reference>
<evidence type="ECO:0000313" key="2">
    <source>
        <dbReference type="Proteomes" id="UP000075324"/>
    </source>
</evidence>
<dbReference type="PATRIC" id="fig|153151.4.peg.346"/>
<organism evidence="1 2">
    <name type="scientific">Parageobacillus toebii</name>
    <dbReference type="NCBI Taxonomy" id="153151"/>
    <lineage>
        <taxon>Bacteria</taxon>
        <taxon>Bacillati</taxon>
        <taxon>Bacillota</taxon>
        <taxon>Bacilli</taxon>
        <taxon>Bacillales</taxon>
        <taxon>Anoxybacillaceae</taxon>
        <taxon>Parageobacillus</taxon>
    </lineage>
</organism>
<dbReference type="AlphaFoldDB" id="A0A150N797"/>
<protein>
    <submittedName>
        <fullName evidence="1">Uncharacterized protein</fullName>
    </submittedName>
</protein>